<evidence type="ECO:0000313" key="6">
    <source>
        <dbReference type="EMBL" id="OCK86407.1"/>
    </source>
</evidence>
<dbReference type="GO" id="GO:0003735">
    <property type="term" value="F:structural constituent of ribosome"/>
    <property type="evidence" value="ECO:0007669"/>
    <property type="project" value="InterPro"/>
</dbReference>
<dbReference type="Pfam" id="PF00276">
    <property type="entry name" value="Ribosomal_L23"/>
    <property type="match status" value="1"/>
</dbReference>
<gene>
    <name evidence="6" type="ORF">K432DRAFT_376726</name>
</gene>
<dbReference type="OrthoDB" id="275582at2759"/>
<reference evidence="6 7" key="1">
    <citation type="journal article" date="2016" name="Nat. Commun.">
        <title>Ectomycorrhizal ecology is imprinted in the genome of the dominant symbiotic fungus Cenococcum geophilum.</title>
        <authorList>
            <consortium name="DOE Joint Genome Institute"/>
            <person name="Peter M."/>
            <person name="Kohler A."/>
            <person name="Ohm R.A."/>
            <person name="Kuo A."/>
            <person name="Krutzmann J."/>
            <person name="Morin E."/>
            <person name="Arend M."/>
            <person name="Barry K.W."/>
            <person name="Binder M."/>
            <person name="Choi C."/>
            <person name="Clum A."/>
            <person name="Copeland A."/>
            <person name="Grisel N."/>
            <person name="Haridas S."/>
            <person name="Kipfer T."/>
            <person name="LaButti K."/>
            <person name="Lindquist E."/>
            <person name="Lipzen A."/>
            <person name="Maire R."/>
            <person name="Meier B."/>
            <person name="Mihaltcheva S."/>
            <person name="Molinier V."/>
            <person name="Murat C."/>
            <person name="Poggeler S."/>
            <person name="Quandt C.A."/>
            <person name="Sperisen C."/>
            <person name="Tritt A."/>
            <person name="Tisserant E."/>
            <person name="Crous P.W."/>
            <person name="Henrissat B."/>
            <person name="Nehls U."/>
            <person name="Egli S."/>
            <person name="Spatafora J.W."/>
            <person name="Grigoriev I.V."/>
            <person name="Martin F.M."/>
        </authorList>
    </citation>
    <scope>NUCLEOTIDE SEQUENCE [LARGE SCALE GENOMIC DNA]</scope>
    <source>
        <strain evidence="6 7">CBS 459.81</strain>
    </source>
</reference>
<dbReference type="Proteomes" id="UP000250266">
    <property type="component" value="Unassembled WGS sequence"/>
</dbReference>
<keyword evidence="7" id="KW-1185">Reference proteome</keyword>
<dbReference type="PANTHER" id="PTHR12059:SF5">
    <property type="entry name" value="LARGE RIBOSOMAL SUBUNIT PROTEIN UL23M"/>
    <property type="match status" value="1"/>
</dbReference>
<evidence type="ECO:0000256" key="3">
    <source>
        <dbReference type="ARBA" id="ARBA00023274"/>
    </source>
</evidence>
<organism evidence="6 7">
    <name type="scientific">Lepidopterella palustris CBS 459.81</name>
    <dbReference type="NCBI Taxonomy" id="1314670"/>
    <lineage>
        <taxon>Eukaryota</taxon>
        <taxon>Fungi</taxon>
        <taxon>Dikarya</taxon>
        <taxon>Ascomycota</taxon>
        <taxon>Pezizomycotina</taxon>
        <taxon>Dothideomycetes</taxon>
        <taxon>Pleosporomycetidae</taxon>
        <taxon>Mytilinidiales</taxon>
        <taxon>Argynnaceae</taxon>
        <taxon>Lepidopterella</taxon>
    </lineage>
</organism>
<feature type="compositionally biased region" description="Basic and acidic residues" evidence="5">
    <location>
        <begin position="141"/>
        <end position="153"/>
    </location>
</feature>
<dbReference type="Gene3D" id="3.30.70.330">
    <property type="match status" value="1"/>
</dbReference>
<keyword evidence="2" id="KW-0689">Ribosomal protein</keyword>
<evidence type="ECO:0000313" key="7">
    <source>
        <dbReference type="Proteomes" id="UP000250266"/>
    </source>
</evidence>
<feature type="region of interest" description="Disordered" evidence="5">
    <location>
        <begin position="136"/>
        <end position="161"/>
    </location>
</feature>
<protein>
    <recommendedName>
        <fullName evidence="4">Large ribosomal subunit protein uL23m</fullName>
    </recommendedName>
</protein>
<dbReference type="InterPro" id="IPR012678">
    <property type="entry name" value="Ribosomal_uL23/eL15/eS24_sf"/>
</dbReference>
<dbReference type="EMBL" id="KV744805">
    <property type="protein sequence ID" value="OCK86407.1"/>
    <property type="molecule type" value="Genomic_DNA"/>
</dbReference>
<keyword evidence="3" id="KW-0687">Ribonucleoprotein</keyword>
<dbReference type="GO" id="GO:0032543">
    <property type="term" value="P:mitochondrial translation"/>
    <property type="evidence" value="ECO:0007669"/>
    <property type="project" value="TreeGrafter"/>
</dbReference>
<dbReference type="InterPro" id="IPR012677">
    <property type="entry name" value="Nucleotide-bd_a/b_plait_sf"/>
</dbReference>
<evidence type="ECO:0000256" key="4">
    <source>
        <dbReference type="ARBA" id="ARBA00039977"/>
    </source>
</evidence>
<dbReference type="AlphaFoldDB" id="A0A8E2ELV7"/>
<proteinExistence type="inferred from homology"/>
<dbReference type="InterPro" id="IPR013025">
    <property type="entry name" value="Ribosomal_uL23-like"/>
</dbReference>
<dbReference type="SUPFAM" id="SSF54189">
    <property type="entry name" value="Ribosomal proteins S24e, L23 and L15e"/>
    <property type="match status" value="1"/>
</dbReference>
<evidence type="ECO:0000256" key="2">
    <source>
        <dbReference type="ARBA" id="ARBA00022980"/>
    </source>
</evidence>
<comment type="similarity">
    <text evidence="1">Belongs to the universal ribosomal protein uL23 family.</text>
</comment>
<name>A0A8E2ELV7_9PEZI</name>
<dbReference type="PANTHER" id="PTHR12059">
    <property type="entry name" value="RIBOSOMAL PROTEIN L23-RELATED"/>
    <property type="match status" value="1"/>
</dbReference>
<sequence length="188" mass="22298">MPLPRSRQSGRVIRFGRKELYLPRAVIALTHTPWLPPTQAKFVVPLSFNKLDLRDYLYHVYGVKTMNIRTYIQQQKVQEGKKGELLPGARQWHRPRAIKKMTVEMETPFVWPAQPENWDAWSKDIFSEVSKSYNQTQDQQIEDRKESQKKEADTLEQQAKDLLTGKKKWRPTWVDYGDEKEVERDIKL</sequence>
<accession>A0A8E2ELV7</accession>
<evidence type="ECO:0000256" key="5">
    <source>
        <dbReference type="SAM" id="MobiDB-lite"/>
    </source>
</evidence>
<dbReference type="GO" id="GO:0005762">
    <property type="term" value="C:mitochondrial large ribosomal subunit"/>
    <property type="evidence" value="ECO:0007669"/>
    <property type="project" value="TreeGrafter"/>
</dbReference>
<evidence type="ECO:0000256" key="1">
    <source>
        <dbReference type="ARBA" id="ARBA00006700"/>
    </source>
</evidence>